<protein>
    <submittedName>
        <fullName evidence="5">Ribosomal small subunit protein bTHX</fullName>
    </submittedName>
</protein>
<organism evidence="5 6">
    <name type="scientific">Luteibacter rhizovicinus DSM 16549</name>
    <dbReference type="NCBI Taxonomy" id="1440763"/>
    <lineage>
        <taxon>Bacteria</taxon>
        <taxon>Pseudomonadati</taxon>
        <taxon>Pseudomonadota</taxon>
        <taxon>Gammaproteobacteria</taxon>
        <taxon>Lysobacterales</taxon>
        <taxon>Rhodanobacteraceae</taxon>
        <taxon>Luteibacter</taxon>
    </lineage>
</organism>
<dbReference type="EMBL" id="CP017480">
    <property type="protein sequence ID" value="APG05164.1"/>
    <property type="molecule type" value="Genomic_DNA"/>
</dbReference>
<feature type="compositionally biased region" description="Basic residues" evidence="4">
    <location>
        <begin position="1"/>
        <end position="13"/>
    </location>
</feature>
<keyword evidence="2" id="KW-0689">Ribosomal protein</keyword>
<name>A0A1L3EVV8_9GAMM</name>
<dbReference type="AlphaFoldDB" id="A0A1L3EVV8"/>
<comment type="similarity">
    <text evidence="1">Belongs to the bacterial ribosomal protein bTHX family.</text>
</comment>
<evidence type="ECO:0000313" key="6">
    <source>
        <dbReference type="Proteomes" id="UP000182987"/>
    </source>
</evidence>
<evidence type="ECO:0000313" key="5">
    <source>
        <dbReference type="EMBL" id="APG05164.1"/>
    </source>
</evidence>
<proteinExistence type="inferred from homology"/>
<evidence type="ECO:0000256" key="3">
    <source>
        <dbReference type="ARBA" id="ARBA00023274"/>
    </source>
</evidence>
<gene>
    <name evidence="5" type="ORF">BJI69_15495</name>
</gene>
<reference evidence="6" key="1">
    <citation type="submission" date="2016-09" db="EMBL/GenBank/DDBJ databases">
        <authorList>
            <person name="Lysoe E."/>
        </authorList>
    </citation>
    <scope>NUCLEOTIDE SEQUENCE [LARGE SCALE GENOMIC DNA]</scope>
    <source>
        <strain evidence="6">LJ96T</strain>
    </source>
</reference>
<dbReference type="RefSeq" id="WP_071924997.1">
    <property type="nucleotide sequence ID" value="NZ_CP017480.1"/>
</dbReference>
<feature type="region of interest" description="Disordered" evidence="4">
    <location>
        <begin position="1"/>
        <end position="54"/>
    </location>
</feature>
<dbReference type="InterPro" id="IPR030826">
    <property type="entry name" value="Ribosomal_bTHX/bTHXc/bTHXm"/>
</dbReference>
<dbReference type="NCBIfam" id="TIGR04560">
    <property type="entry name" value="ribo_THX"/>
    <property type="match status" value="1"/>
</dbReference>
<dbReference type="Pfam" id="PF17070">
    <property type="entry name" value="Thx"/>
    <property type="match status" value="1"/>
</dbReference>
<feature type="compositionally biased region" description="Low complexity" evidence="4">
    <location>
        <begin position="31"/>
        <end position="47"/>
    </location>
</feature>
<keyword evidence="3" id="KW-0687">Ribonucleoprotein</keyword>
<evidence type="ECO:0000256" key="2">
    <source>
        <dbReference type="ARBA" id="ARBA00022980"/>
    </source>
</evidence>
<sequence>MGKGDRRTRRGKINRSSYGNARPHVDVVSGAAVAKPAAAKPAAAAKKAAPRKKA</sequence>
<dbReference type="GO" id="GO:1990904">
    <property type="term" value="C:ribonucleoprotein complex"/>
    <property type="evidence" value="ECO:0007669"/>
    <property type="project" value="UniProtKB-KW"/>
</dbReference>
<evidence type="ECO:0000256" key="4">
    <source>
        <dbReference type="SAM" id="MobiDB-lite"/>
    </source>
</evidence>
<evidence type="ECO:0000256" key="1">
    <source>
        <dbReference type="ARBA" id="ARBA00010834"/>
    </source>
</evidence>
<dbReference type="InterPro" id="IPR031414">
    <property type="entry name" value="Ribosomal_bTHX"/>
</dbReference>
<dbReference type="OrthoDB" id="5959682at2"/>
<dbReference type="GO" id="GO:0005840">
    <property type="term" value="C:ribosome"/>
    <property type="evidence" value="ECO:0007669"/>
    <property type="project" value="UniProtKB-KW"/>
</dbReference>
<dbReference type="KEGG" id="lrz:BJI69_15495"/>
<dbReference type="STRING" id="1440763.BJI69_15495"/>
<dbReference type="Proteomes" id="UP000182987">
    <property type="component" value="Chromosome"/>
</dbReference>
<keyword evidence="6" id="KW-1185">Reference proteome</keyword>
<accession>A0A1L3EVV8</accession>